<dbReference type="EMBL" id="JAZGQO010000018">
    <property type="protein sequence ID" value="KAK6167570.1"/>
    <property type="molecule type" value="Genomic_DNA"/>
</dbReference>
<protein>
    <submittedName>
        <fullName evidence="2">Uncharacterized protein</fullName>
    </submittedName>
</protein>
<evidence type="ECO:0000313" key="2">
    <source>
        <dbReference type="EMBL" id="KAK6167570.1"/>
    </source>
</evidence>
<gene>
    <name evidence="2" type="ORF">SNE40_021564</name>
</gene>
<sequence>MARGKGNKRSVGRKKKYKDKDEIVQENGSVLWKLPWLQVDKGDGASHSLEETSEDVKTFEDCDGSNAQEFYVILDRPYKYEHCEGPDKFVKKRLEEIYKSLKNKCIKQKLSSKVKFELVKHSKFIRYVKLIDSEIPKIQICVTVKNNLSAEVIVHGKVIAHDHPLWKFFPQYFSKFDVIVILLKRLQSYQICAGNPEKYFHPFLTSSSFLETDYMEGGTIRTTSCSLLIHTPKQQCDKCSVFRRTLMKMKNKSKTTDVQITQAQTRNSNAKLSTAEKLEKLMQLKNKTEFLNQKIEILQKWHHDSVCFNTDVGVGPQQCQFDHTVVHVRTNDSHTLAPKRKRSLPDDVIECCIRTKKNTRQRII</sequence>
<evidence type="ECO:0000313" key="3">
    <source>
        <dbReference type="Proteomes" id="UP001347796"/>
    </source>
</evidence>
<feature type="compositionally biased region" description="Basic residues" evidence="1">
    <location>
        <begin position="1"/>
        <end position="17"/>
    </location>
</feature>
<keyword evidence="3" id="KW-1185">Reference proteome</keyword>
<accession>A0AAN8J4B1</accession>
<comment type="caution">
    <text evidence="2">The sequence shown here is derived from an EMBL/GenBank/DDBJ whole genome shotgun (WGS) entry which is preliminary data.</text>
</comment>
<name>A0AAN8J4B1_PATCE</name>
<organism evidence="2 3">
    <name type="scientific">Patella caerulea</name>
    <name type="common">Rayed Mediterranean limpet</name>
    <dbReference type="NCBI Taxonomy" id="87958"/>
    <lineage>
        <taxon>Eukaryota</taxon>
        <taxon>Metazoa</taxon>
        <taxon>Spiralia</taxon>
        <taxon>Lophotrochozoa</taxon>
        <taxon>Mollusca</taxon>
        <taxon>Gastropoda</taxon>
        <taxon>Patellogastropoda</taxon>
        <taxon>Patelloidea</taxon>
        <taxon>Patellidae</taxon>
        <taxon>Patella</taxon>
    </lineage>
</organism>
<proteinExistence type="predicted"/>
<feature type="region of interest" description="Disordered" evidence="1">
    <location>
        <begin position="1"/>
        <end position="20"/>
    </location>
</feature>
<dbReference type="AlphaFoldDB" id="A0AAN8J4B1"/>
<dbReference type="Proteomes" id="UP001347796">
    <property type="component" value="Unassembled WGS sequence"/>
</dbReference>
<evidence type="ECO:0000256" key="1">
    <source>
        <dbReference type="SAM" id="MobiDB-lite"/>
    </source>
</evidence>
<reference evidence="2 3" key="1">
    <citation type="submission" date="2024-01" db="EMBL/GenBank/DDBJ databases">
        <title>The genome of the rayed Mediterranean limpet Patella caerulea (Linnaeus, 1758).</title>
        <authorList>
            <person name="Anh-Thu Weber A."/>
            <person name="Halstead-Nussloch G."/>
        </authorList>
    </citation>
    <scope>NUCLEOTIDE SEQUENCE [LARGE SCALE GENOMIC DNA]</scope>
    <source>
        <strain evidence="2">AATW-2023a</strain>
        <tissue evidence="2">Whole specimen</tissue>
    </source>
</reference>